<proteinExistence type="predicted"/>
<protein>
    <recommendedName>
        <fullName evidence="4">Alginate export domain-containing protein</fullName>
    </recommendedName>
</protein>
<feature type="chain" id="PRO_5046094726" description="Alginate export domain-containing protein" evidence="1">
    <location>
        <begin position="25"/>
        <end position="435"/>
    </location>
</feature>
<dbReference type="RefSeq" id="WP_011795182.1">
    <property type="nucleotide sequence ID" value="NZ_CP023687.1"/>
</dbReference>
<evidence type="ECO:0000256" key="1">
    <source>
        <dbReference type="SAM" id="SignalP"/>
    </source>
</evidence>
<organism evidence="2 3">
    <name type="scientific">Paracidovorax citrulli</name>
    <name type="common">Acidovorax citrulli</name>
    <dbReference type="NCBI Taxonomy" id="80869"/>
    <lineage>
        <taxon>Bacteria</taxon>
        <taxon>Pseudomonadati</taxon>
        <taxon>Pseudomonadota</taxon>
        <taxon>Betaproteobacteria</taxon>
        <taxon>Burkholderiales</taxon>
        <taxon>Comamonadaceae</taxon>
        <taxon>Paracidovorax</taxon>
    </lineage>
</organism>
<evidence type="ECO:0000313" key="3">
    <source>
        <dbReference type="Proteomes" id="UP001242732"/>
    </source>
</evidence>
<reference evidence="2 3" key="1">
    <citation type="submission" date="2023-06" db="EMBL/GenBank/DDBJ databases">
        <authorList>
            <person name="Ham H."/>
            <person name="Park D.S."/>
        </authorList>
    </citation>
    <scope>NUCLEOTIDE SEQUENCE [LARGE SCALE GENOMIC DNA]</scope>
    <source>
        <strain evidence="2 3">KACC 17005</strain>
    </source>
</reference>
<sequence>MRSTICSPLFSVAALCALAPQAQALELYKEGESHLNAELKAGYGLFHSGRNYIGRPGGFQWQEGFAKYGVSGATGRVGGGSLYGAFGLLSSATWGDGDPGGFTTGHERRTAVEEAYAGWKSGDLFPALGADGIDVSAGRQVVKAGSGFLINDDGVNPGLGLEEGRYDRGGAYYFGQRLSFARTAVLRLGGSEGLHGSAMWLRSDTRLQANTELAAATLDYTGSAGTTGLTHVHVLDVDERYAIAPSRLERKGMKVFSLRAEGGAGIEGADFAVEYAYQKKRSRTDSAWYAEAAYTFSQMAWKPSLSFRHTRYSKDFDSLFQGGFRGRYQGEVASNYAFSYNFNTRINDVALTVRPGEALTATLMFFDFRTLADRAVSNLDAQELALYLDWAITDHLMFSPIVGLYKPRKYEANGGNQNRSASANRYFKLMLTATF</sequence>
<dbReference type="GeneID" id="79791882"/>
<keyword evidence="1" id="KW-0732">Signal</keyword>
<dbReference type="EMBL" id="CP127363">
    <property type="protein sequence ID" value="WIY50540.1"/>
    <property type="molecule type" value="Genomic_DNA"/>
</dbReference>
<name>A0ABY9AUR6_PARCI</name>
<evidence type="ECO:0008006" key="4">
    <source>
        <dbReference type="Google" id="ProtNLM"/>
    </source>
</evidence>
<evidence type="ECO:0000313" key="2">
    <source>
        <dbReference type="EMBL" id="WIY50540.1"/>
    </source>
</evidence>
<accession>A0ABY9AUR6</accession>
<gene>
    <name evidence="2" type="ORF">QRO08_08230</name>
</gene>
<dbReference type="Proteomes" id="UP001242732">
    <property type="component" value="Chromosome"/>
</dbReference>
<keyword evidence="3" id="KW-1185">Reference proteome</keyword>
<feature type="signal peptide" evidence="1">
    <location>
        <begin position="1"/>
        <end position="24"/>
    </location>
</feature>